<gene>
    <name evidence="1" type="ORF">V8G54_019046</name>
</gene>
<protein>
    <submittedName>
        <fullName evidence="1">Uncharacterized protein</fullName>
    </submittedName>
</protein>
<keyword evidence="2" id="KW-1185">Reference proteome</keyword>
<accession>A0AAQ3N995</accession>
<dbReference type="AlphaFoldDB" id="A0AAQ3N995"/>
<name>A0AAQ3N995_VIGMU</name>
<dbReference type="Proteomes" id="UP001374535">
    <property type="component" value="Chromosome 6"/>
</dbReference>
<evidence type="ECO:0000313" key="2">
    <source>
        <dbReference type="Proteomes" id="UP001374535"/>
    </source>
</evidence>
<evidence type="ECO:0000313" key="1">
    <source>
        <dbReference type="EMBL" id="WVZ05700.1"/>
    </source>
</evidence>
<reference evidence="1 2" key="1">
    <citation type="journal article" date="2023" name="Life. Sci Alliance">
        <title>Evolutionary insights into 3D genome organization and epigenetic landscape of Vigna mungo.</title>
        <authorList>
            <person name="Junaid A."/>
            <person name="Singh B."/>
            <person name="Bhatia S."/>
        </authorList>
    </citation>
    <scope>NUCLEOTIDE SEQUENCE [LARGE SCALE GENOMIC DNA]</scope>
    <source>
        <strain evidence="1">Urdbean</strain>
    </source>
</reference>
<organism evidence="1 2">
    <name type="scientific">Vigna mungo</name>
    <name type="common">Black gram</name>
    <name type="synonym">Phaseolus mungo</name>
    <dbReference type="NCBI Taxonomy" id="3915"/>
    <lineage>
        <taxon>Eukaryota</taxon>
        <taxon>Viridiplantae</taxon>
        <taxon>Streptophyta</taxon>
        <taxon>Embryophyta</taxon>
        <taxon>Tracheophyta</taxon>
        <taxon>Spermatophyta</taxon>
        <taxon>Magnoliopsida</taxon>
        <taxon>eudicotyledons</taxon>
        <taxon>Gunneridae</taxon>
        <taxon>Pentapetalae</taxon>
        <taxon>rosids</taxon>
        <taxon>fabids</taxon>
        <taxon>Fabales</taxon>
        <taxon>Fabaceae</taxon>
        <taxon>Papilionoideae</taxon>
        <taxon>50 kb inversion clade</taxon>
        <taxon>NPAAA clade</taxon>
        <taxon>indigoferoid/millettioid clade</taxon>
        <taxon>Phaseoleae</taxon>
        <taxon>Vigna</taxon>
    </lineage>
</organism>
<proteinExistence type="predicted"/>
<dbReference type="EMBL" id="CP144695">
    <property type="protein sequence ID" value="WVZ05700.1"/>
    <property type="molecule type" value="Genomic_DNA"/>
</dbReference>
<sequence length="136" mass="15412">MKDHHHIATFSFVLTIFLASLQFAPSRSLTLRLMSSSQIAFLPQNNPKSPLNLHDKPFCQSVAAFVLIQTPWTSHLRHQSRTTMEAYSFAQPANRKPRIAPPRKTPKSGYNRKILAIPAAHITNMNCKLNFVCHGY</sequence>